<reference evidence="2 3" key="1">
    <citation type="submission" date="2018-05" db="EMBL/GenBank/DDBJ databases">
        <title>Complete genome sequence of Arcticibacterium luteifluviistationis SM1504T, a cytophagaceae bacterium isolated from Arctic surface seawater.</title>
        <authorList>
            <person name="Li Y."/>
            <person name="Qin Q.-L."/>
        </authorList>
    </citation>
    <scope>NUCLEOTIDE SEQUENCE [LARGE SCALE GENOMIC DNA]</scope>
    <source>
        <strain evidence="2 3">SM1504</strain>
    </source>
</reference>
<evidence type="ECO:0000259" key="1">
    <source>
        <dbReference type="Pfam" id="PF14213"/>
    </source>
</evidence>
<dbReference type="AlphaFoldDB" id="A0A2Z4GEH5"/>
<dbReference type="Proteomes" id="UP000249873">
    <property type="component" value="Chromosome"/>
</dbReference>
<evidence type="ECO:0000313" key="3">
    <source>
        <dbReference type="Proteomes" id="UP000249873"/>
    </source>
</evidence>
<organism evidence="2 3">
    <name type="scientific">Arcticibacterium luteifluviistationis</name>
    <dbReference type="NCBI Taxonomy" id="1784714"/>
    <lineage>
        <taxon>Bacteria</taxon>
        <taxon>Pseudomonadati</taxon>
        <taxon>Bacteroidota</taxon>
        <taxon>Cytophagia</taxon>
        <taxon>Cytophagales</taxon>
        <taxon>Leadbetterellaceae</taxon>
        <taxon>Arcticibacterium</taxon>
    </lineage>
</organism>
<protein>
    <recommendedName>
        <fullName evidence="1">DUF4325 domain-containing protein</fullName>
    </recommendedName>
</protein>
<name>A0A2Z4GEH5_9BACT</name>
<feature type="domain" description="DUF4325" evidence="1">
    <location>
        <begin position="28"/>
        <end position="79"/>
    </location>
</feature>
<dbReference type="Pfam" id="PF14213">
    <property type="entry name" value="DUF4325"/>
    <property type="match status" value="1"/>
</dbReference>
<evidence type="ECO:0000313" key="2">
    <source>
        <dbReference type="EMBL" id="AWV99388.1"/>
    </source>
</evidence>
<accession>A0A2Z4GEH5</accession>
<dbReference type="OrthoDB" id="839893at2"/>
<dbReference type="InterPro" id="IPR025474">
    <property type="entry name" value="DUF4325"/>
</dbReference>
<dbReference type="RefSeq" id="WP_111372757.1">
    <property type="nucleotide sequence ID" value="NZ_CP029480.1"/>
</dbReference>
<keyword evidence="3" id="KW-1185">Reference proteome</keyword>
<proteinExistence type="predicted"/>
<gene>
    <name evidence="2" type="ORF">DJ013_14960</name>
</gene>
<dbReference type="EMBL" id="CP029480">
    <property type="protein sequence ID" value="AWV99388.1"/>
    <property type="molecule type" value="Genomic_DNA"/>
</dbReference>
<sequence length="97" mass="10942">MKTIKLQTIIDSTYLSSDGLVLYSALSCYFDTKTPIKLSFDGIQAFSSSFFNSSLGQLLDNYGMNTFKEVVSFVDVNGSQAKWLRKYLDDYKNLSHA</sequence>
<dbReference type="KEGG" id="als:DJ013_14960"/>